<proteinExistence type="predicted"/>
<dbReference type="AlphaFoldDB" id="A0A2P2E4F1"/>
<reference evidence="1 2" key="1">
    <citation type="submission" date="2018-02" db="EMBL/GenBank/DDBJ databases">
        <title>Novel Leptospira species isolated from soil and water in Japan.</title>
        <authorList>
            <person name="Nakao R."/>
            <person name="Masuzawa T."/>
        </authorList>
    </citation>
    <scope>NUCLEOTIDE SEQUENCE [LARGE SCALE GENOMIC DNA]</scope>
    <source>
        <strain evidence="1 2">YH101</strain>
    </source>
</reference>
<gene>
    <name evidence="1" type="ORF">LPTSP4_32990</name>
</gene>
<sequence>MSLCHPGDPQVSCGSCCGLFNVKLSVDGYKALLTERTNEFQTTVDLSIRHTIAAFRQSREQKESSLSKNDEMTYNCPYLGYIDKNQKKIGCMIHPIFTGDPKSQNFSFYGASICQAYDCKNKESIHSELIQTAILRNVKDSLEYSHLAADHSLFFAIDSWIQLKGFSISEGYLSFHVEIDTMIQSRKRVLHDKNLTSFEINYANFLKLDELESFFLSFLTKEEWDKLQNASASL</sequence>
<evidence type="ECO:0000313" key="2">
    <source>
        <dbReference type="Proteomes" id="UP000245133"/>
    </source>
</evidence>
<name>A0A2P2E4F1_9LEPT</name>
<comment type="caution">
    <text evidence="1">The sequence shown here is derived from an EMBL/GenBank/DDBJ whole genome shotgun (WGS) entry which is preliminary data.</text>
</comment>
<dbReference type="RefSeq" id="WP_108978065.1">
    <property type="nucleotide sequence ID" value="NZ_BFBB01000008.1"/>
</dbReference>
<keyword evidence="2" id="KW-1185">Reference proteome</keyword>
<evidence type="ECO:0000313" key="1">
    <source>
        <dbReference type="EMBL" id="GBF51761.1"/>
    </source>
</evidence>
<organism evidence="1 2">
    <name type="scientific">Leptospira ryugenii</name>
    <dbReference type="NCBI Taxonomy" id="1917863"/>
    <lineage>
        <taxon>Bacteria</taxon>
        <taxon>Pseudomonadati</taxon>
        <taxon>Spirochaetota</taxon>
        <taxon>Spirochaetia</taxon>
        <taxon>Leptospirales</taxon>
        <taxon>Leptospiraceae</taxon>
        <taxon>Leptospira</taxon>
    </lineage>
</organism>
<dbReference type="Proteomes" id="UP000245133">
    <property type="component" value="Unassembled WGS sequence"/>
</dbReference>
<protein>
    <submittedName>
        <fullName evidence="1">Uncharacterized protein</fullName>
    </submittedName>
</protein>
<dbReference type="OrthoDB" id="5470322at2"/>
<dbReference type="EMBL" id="BFBB01000008">
    <property type="protein sequence ID" value="GBF51761.1"/>
    <property type="molecule type" value="Genomic_DNA"/>
</dbReference>
<accession>A0A2P2E4F1</accession>